<evidence type="ECO:0000313" key="2">
    <source>
        <dbReference type="Proteomes" id="UP000828048"/>
    </source>
</evidence>
<gene>
    <name evidence="1" type="ORF">Vadar_027649</name>
</gene>
<dbReference type="EMBL" id="CM037157">
    <property type="protein sequence ID" value="KAH7850082.1"/>
    <property type="molecule type" value="Genomic_DNA"/>
</dbReference>
<sequence length="733" mass="80317">MNGHSSANISSQSSGESTLALASVAEIVEMDNSFGFCKEGDVSTVLVTASNAVLPPLSRASCTWCWMIGSLLAMTALIPTSCQISLGLAGIGAGLGAGMLDDDMEVAVGNDVTRDRVLGFGLAEKSEEFSPNGVHISVYGCRIYHNGAYSECAITLTITHIGNACCFKTKINPTSSFLFCAISCAISWAISPLFHPPPPRLLLLTSIVRDHPPVKVTLWSPRPLFRRGPLTGAYWGISNNIGHMPYGITMLDPPAPPVAELVRQAGFGGLMDIPFISLDLALITALLERWRPETHSFHLGSGEWTVTLQDVEVILGIPVDGLPVVGSTEQDWDKLCEELLGVIPEAKVSRTGGKLWAWERFPYFAPGRLGKRARPLDAPLGARWNDAFHTPDMATHVLGAYRHFFDLQRPDEVVWRPYDEIIENLPLNCHVGRAIWMAKVPLLCFPYVENHMPDRVMRQFGYRQTIPDDCNCRAKPHGMNFKSGTKDYAVVHANSVALWNDRLNYIVLHGDVDIDVYPADDPYVVWYRKITLRYISRLGAAADIAKEVGIYEGEGLNTQQVIHRALNVASEDNDFLENSAWLSAVREGYLELPEYTDLATVTNLPNLSRVKLVIALVKSCVRNELGSRLLELKDPTGSFWATLHYKACEEGIFPGIYDVGISSARLNAILETTFVAEGPHRRGTGTTSTSTRPPSTRLVSCHPPRGKRHSLGNDPGAKGWGCWPRGGASAEGS</sequence>
<proteinExistence type="predicted"/>
<evidence type="ECO:0000313" key="1">
    <source>
        <dbReference type="EMBL" id="KAH7850082.1"/>
    </source>
</evidence>
<comment type="caution">
    <text evidence="1">The sequence shown here is derived from an EMBL/GenBank/DDBJ whole genome shotgun (WGS) entry which is preliminary data.</text>
</comment>
<dbReference type="Proteomes" id="UP000828048">
    <property type="component" value="Chromosome 7"/>
</dbReference>
<reference evidence="1 2" key="1">
    <citation type="journal article" date="2021" name="Hortic Res">
        <title>High-quality reference genome and annotation aids understanding of berry development for evergreen blueberry (Vaccinium darrowii).</title>
        <authorList>
            <person name="Yu J."/>
            <person name="Hulse-Kemp A.M."/>
            <person name="Babiker E."/>
            <person name="Staton M."/>
        </authorList>
    </citation>
    <scope>NUCLEOTIDE SEQUENCE [LARGE SCALE GENOMIC DNA]</scope>
    <source>
        <strain evidence="2">cv. NJ 8807/NJ 8810</strain>
        <tissue evidence="1">Young leaf</tissue>
    </source>
</reference>
<protein>
    <submittedName>
        <fullName evidence="1">Uncharacterized protein</fullName>
    </submittedName>
</protein>
<organism evidence="1 2">
    <name type="scientific">Vaccinium darrowii</name>
    <dbReference type="NCBI Taxonomy" id="229202"/>
    <lineage>
        <taxon>Eukaryota</taxon>
        <taxon>Viridiplantae</taxon>
        <taxon>Streptophyta</taxon>
        <taxon>Embryophyta</taxon>
        <taxon>Tracheophyta</taxon>
        <taxon>Spermatophyta</taxon>
        <taxon>Magnoliopsida</taxon>
        <taxon>eudicotyledons</taxon>
        <taxon>Gunneridae</taxon>
        <taxon>Pentapetalae</taxon>
        <taxon>asterids</taxon>
        <taxon>Ericales</taxon>
        <taxon>Ericaceae</taxon>
        <taxon>Vaccinioideae</taxon>
        <taxon>Vaccinieae</taxon>
        <taxon>Vaccinium</taxon>
    </lineage>
</organism>
<name>A0ACB7Y988_9ERIC</name>
<keyword evidence="2" id="KW-1185">Reference proteome</keyword>
<accession>A0ACB7Y988</accession>